<organism evidence="5 6">
    <name type="scientific">Naganishia liquefaciens</name>
    <dbReference type="NCBI Taxonomy" id="104408"/>
    <lineage>
        <taxon>Eukaryota</taxon>
        <taxon>Fungi</taxon>
        <taxon>Dikarya</taxon>
        <taxon>Basidiomycota</taxon>
        <taxon>Agaricomycotina</taxon>
        <taxon>Tremellomycetes</taxon>
        <taxon>Filobasidiales</taxon>
        <taxon>Filobasidiaceae</taxon>
        <taxon>Naganishia</taxon>
    </lineage>
</organism>
<dbReference type="PROSITE" id="PS50005">
    <property type="entry name" value="TPR"/>
    <property type="match status" value="2"/>
</dbReference>
<dbReference type="OrthoDB" id="29013at2759"/>
<feature type="compositionally biased region" description="Polar residues" evidence="4">
    <location>
        <begin position="1070"/>
        <end position="1083"/>
    </location>
</feature>
<name>A0A8H3TR33_9TREE</name>
<keyword evidence="3" id="KW-0802">TPR repeat</keyword>
<feature type="repeat" description="TPR" evidence="3">
    <location>
        <begin position="1153"/>
        <end position="1186"/>
    </location>
</feature>
<evidence type="ECO:0000256" key="3">
    <source>
        <dbReference type="PROSITE-ProRule" id="PRU00339"/>
    </source>
</evidence>
<proteinExistence type="inferred from homology"/>
<feature type="region of interest" description="Disordered" evidence="4">
    <location>
        <begin position="84"/>
        <end position="231"/>
    </location>
</feature>
<evidence type="ECO:0008006" key="7">
    <source>
        <dbReference type="Google" id="ProtNLM"/>
    </source>
</evidence>
<accession>A0A8H3TR33</accession>
<dbReference type="Proteomes" id="UP000620104">
    <property type="component" value="Unassembled WGS sequence"/>
</dbReference>
<dbReference type="PANTHER" id="PTHR23083">
    <property type="entry name" value="TETRATRICOPEPTIDE REPEAT PROTEIN, TPR"/>
    <property type="match status" value="1"/>
</dbReference>
<comment type="caution">
    <text evidence="5">The sequence shown here is derived from an EMBL/GenBank/DDBJ whole genome shotgun (WGS) entry which is preliminary data.</text>
</comment>
<keyword evidence="6" id="KW-1185">Reference proteome</keyword>
<dbReference type="InterPro" id="IPR019734">
    <property type="entry name" value="TPR_rpt"/>
</dbReference>
<dbReference type="SMART" id="SM00028">
    <property type="entry name" value="TPR"/>
    <property type="match status" value="4"/>
</dbReference>
<dbReference type="AlphaFoldDB" id="A0A8H3TR33"/>
<evidence type="ECO:0000256" key="4">
    <source>
        <dbReference type="SAM" id="MobiDB-lite"/>
    </source>
</evidence>
<feature type="region of interest" description="Disordered" evidence="4">
    <location>
        <begin position="999"/>
        <end position="1023"/>
    </location>
</feature>
<dbReference type="InterPro" id="IPR051722">
    <property type="entry name" value="Endocytosis_PI4K-reg_protein"/>
</dbReference>
<reference evidence="5" key="1">
    <citation type="submission" date="2020-07" db="EMBL/GenBank/DDBJ databases">
        <title>Draft Genome Sequence of a Deep-Sea Yeast, Naganishia (Cryptococcus) liquefaciens strain N6.</title>
        <authorList>
            <person name="Han Y.W."/>
            <person name="Kajitani R."/>
            <person name="Morimoto H."/>
            <person name="Parhat M."/>
            <person name="Tsubouchi H."/>
            <person name="Bakenova O."/>
            <person name="Ogata M."/>
            <person name="Argunhan B."/>
            <person name="Aoki R."/>
            <person name="Kajiwara S."/>
            <person name="Itoh T."/>
            <person name="Iwasaki H."/>
        </authorList>
    </citation>
    <scope>NUCLEOTIDE SEQUENCE</scope>
    <source>
        <strain evidence="5">N6</strain>
    </source>
</reference>
<feature type="region of interest" description="Disordered" evidence="4">
    <location>
        <begin position="839"/>
        <end position="863"/>
    </location>
</feature>
<protein>
    <recommendedName>
        <fullName evidence="7">Tetratricopeptide repeat protein</fullName>
    </recommendedName>
</protein>
<comment type="function">
    <text evidence="1">Involved in endocytosis.</text>
</comment>
<comment type="similarity">
    <text evidence="2">Belongs to the YPP1 family.</text>
</comment>
<dbReference type="EMBL" id="BLZA01000013">
    <property type="protein sequence ID" value="GHJ85655.1"/>
    <property type="molecule type" value="Genomic_DNA"/>
</dbReference>
<evidence type="ECO:0000313" key="6">
    <source>
        <dbReference type="Proteomes" id="UP000620104"/>
    </source>
</evidence>
<dbReference type="InterPro" id="IPR011990">
    <property type="entry name" value="TPR-like_helical_dom_sf"/>
</dbReference>
<feature type="compositionally biased region" description="Basic and acidic residues" evidence="4">
    <location>
        <begin position="1059"/>
        <end position="1068"/>
    </location>
</feature>
<dbReference type="SUPFAM" id="SSF48452">
    <property type="entry name" value="TPR-like"/>
    <property type="match status" value="1"/>
</dbReference>
<feature type="repeat" description="TPR" evidence="3">
    <location>
        <begin position="770"/>
        <end position="803"/>
    </location>
</feature>
<sequence length="1270" mass="138879">MSPHLHSSSTTPAKARHYVEALTEALLKGDWGGSAVVRGVKGGALDWGEGVRKWEKHTGGVAQLIHLQRAISLIYLPLGATSPSDHPTIPQLRSQPLIRRRSLSRERAPSPHAKLTPVALAPLVEGYRLDTSNASTDSSSEPSHTGGTVQSISTHSGGSTATDRTESSSSFIHVSHPVEEAAPASSRPLTIPQTSDSASGSTVTPQTRPTHPSEPVHPHPSPLPAAPFLSASYLDGDSDETGITSLDPAVWWIGANGVAGEEQRIEMLKGAQVIEGMLQTPTERRSIAETRALQILLAYHYHALARHRQALDVLAMVDWTSAMDSGWALGLAYQQLDLIRGKCLQGLTIELLQDEMADHSDAIMCYTHAIRLYSDLPSLVIPLATSFLVRDTPAGNVSAPAAFVNLREAHRWVARALCRGSVLVARHPDVSSSLRFVRSYHAIANLWPTSFRPSERCFMLKLYLSALHGAYIPQPTSRPLPSLAWYVFAMPSTIIPRGTIAQLWSREIIAAMEQGKMLLSEVTEFPKAGSINWRVVEFMQACVRLWERSGYQSTEASEVIKILWWGMGFTFQSQSLLRNLTRLLYATAAYTDARKTFELYVQIVLKARETAQPEKALKLKPKSFLDDSSPTTVADVNASNAATTVENDSLCNANEDSDVEFVEALLLGSKLLAMEEADPRDAWRYLALAGEVVAVSNITLPNTLKARVEEAKGIVRMALATKGKLVAMSTTSALSGCLPSKGIDPLIRPTYQAQSIDHLNAAVALDSSNPSIHYHLSYANAEARRIDDAINAIRTSIELEPENVPAWHLLALLLSARKDWLGASRATQVGVETWEIREERLQSQRPPSSSSLAEPSSTETTPLGATVSHLDFAMHQQREQNGASDTHPSIEKVLIEREHLIPIEMPQETATIGPLMTAKRLTEIIQLRISQAVIIEKSEGCNQALAKQHETFVYLSNKSHDIREEAAALHESVPSIGTTQVNGPTESFLAVEHVAPRTSLKQTLSRSATHESHGSEVPPQPSITEKPLATAQKHRFLGKHLHVPGSRRSQGVASSTRGSHPEAPDRRPISSGSSIYSRNTTPAHSHYRGSRSTPPPPPPSDTQNTAAHSRSKVERRLLAELWLQIAATFRRSGQMDQAFAAIQEAEVADAENAEVWVQLGLYHNTMGDQASANETLAKALVLEPESAQAVVRLAENYIASKQFDMAHGLLNDFTQGQGWDVAEAWYLLAKACEGQGGRHPRVRECLLYALQLQKGRTCRPMPGVVPRWIQ</sequence>
<evidence type="ECO:0000256" key="2">
    <source>
        <dbReference type="ARBA" id="ARBA00038251"/>
    </source>
</evidence>
<feature type="compositionally biased region" description="Polar residues" evidence="4">
    <location>
        <begin position="1047"/>
        <end position="1058"/>
    </location>
</feature>
<dbReference type="PANTHER" id="PTHR23083:SF464">
    <property type="entry name" value="TETRATRICOPEPTIDE REPEAT DOMAIN 7, ISOFORM A"/>
    <property type="match status" value="1"/>
</dbReference>
<dbReference type="Gene3D" id="1.25.40.10">
    <property type="entry name" value="Tetratricopeptide repeat domain"/>
    <property type="match status" value="2"/>
</dbReference>
<evidence type="ECO:0000256" key="1">
    <source>
        <dbReference type="ARBA" id="ARBA00002550"/>
    </source>
</evidence>
<feature type="region of interest" description="Disordered" evidence="4">
    <location>
        <begin position="1038"/>
        <end position="1111"/>
    </location>
</feature>
<evidence type="ECO:0000313" key="5">
    <source>
        <dbReference type="EMBL" id="GHJ85655.1"/>
    </source>
</evidence>
<feature type="compositionally biased region" description="Polar residues" evidence="4">
    <location>
        <begin position="130"/>
        <end position="172"/>
    </location>
</feature>
<gene>
    <name evidence="5" type="ORF">NliqN6_2057</name>
</gene>
<feature type="compositionally biased region" description="Low complexity" evidence="4">
    <location>
        <begin position="843"/>
        <end position="862"/>
    </location>
</feature>
<feature type="compositionally biased region" description="Polar residues" evidence="4">
    <location>
        <begin position="187"/>
        <end position="208"/>
    </location>
</feature>